<feature type="compositionally biased region" description="Polar residues" evidence="2">
    <location>
        <begin position="39"/>
        <end position="48"/>
    </location>
</feature>
<evidence type="ECO:0000256" key="2">
    <source>
        <dbReference type="SAM" id="MobiDB-lite"/>
    </source>
</evidence>
<proteinExistence type="predicted"/>
<feature type="compositionally biased region" description="Polar residues" evidence="2">
    <location>
        <begin position="1"/>
        <end position="17"/>
    </location>
</feature>
<dbReference type="CDD" id="cd00084">
    <property type="entry name" value="HMG-box_SF"/>
    <property type="match status" value="1"/>
</dbReference>
<dbReference type="EMBL" id="KZ303491">
    <property type="protein sequence ID" value="PIA18103.1"/>
    <property type="molecule type" value="Genomic_DNA"/>
</dbReference>
<sequence>MDKTPTINLTGLTQSKSEIAASEQQQQQQQQQSAAVPPTSMQMPTSGSFALYPTPSYLQSTMLTSPSKTPSVGEYTLGNPGASPVAPGHTNTIYQTLSDPHNTQPSSPMLPTNAAFLTTLGLPIGHSYSYQTVPMGSQPSHQESDQGTTTRSTGYLDLNKPKSKPRPPRNKSKFKRFRNAFIYFVNDQREKADDETKKLKNRAFLQLMSARWKNMSEEERRPYKLQADQDKKRYEEDVKRFGKYESQPRRYNRHRSVPKADFHKSAPYFVPTANPPSILPAAPNPAYCNGFRNIAPAQMGAHMAYPFLYNTAFQKTPPFINSEPRGESDNYPDNPQYIAVPNMVGTGPQQQQQFLAPPPVNQSNSRLAYASSNNPSSAHSPLDPLGSYLGSSPNMENNGVLMNSGDHNNRLQSQSTELNGYDISTFFQQLQQIQQHQHQQ</sequence>
<feature type="region of interest" description="Disordered" evidence="2">
    <location>
        <begin position="319"/>
        <end position="416"/>
    </location>
</feature>
<dbReference type="Pfam" id="PF00505">
    <property type="entry name" value="HMG_box"/>
    <property type="match status" value="1"/>
</dbReference>
<keyword evidence="1" id="KW-0238">DNA-binding</keyword>
<dbReference type="InterPro" id="IPR009071">
    <property type="entry name" value="HMG_box_dom"/>
</dbReference>
<reference evidence="4 5" key="1">
    <citation type="journal article" date="2015" name="Genome Biol. Evol.">
        <title>Phylogenomic analyses indicate that early fungi evolved digesting cell walls of algal ancestors of land plants.</title>
        <authorList>
            <person name="Chang Y."/>
            <person name="Wang S."/>
            <person name="Sekimoto S."/>
            <person name="Aerts A.L."/>
            <person name="Choi C."/>
            <person name="Clum A."/>
            <person name="LaButti K.M."/>
            <person name="Lindquist E.A."/>
            <person name="Yee Ngan C."/>
            <person name="Ohm R.A."/>
            <person name="Salamov A.A."/>
            <person name="Grigoriev I.V."/>
            <person name="Spatafora J.W."/>
            <person name="Berbee M.L."/>
        </authorList>
    </citation>
    <scope>NUCLEOTIDE SEQUENCE [LARGE SCALE GENOMIC DNA]</scope>
    <source>
        <strain evidence="4 5">NRRL 1564</strain>
    </source>
</reference>
<dbReference type="InterPro" id="IPR036910">
    <property type="entry name" value="HMG_box_dom_sf"/>
</dbReference>
<evidence type="ECO:0000313" key="4">
    <source>
        <dbReference type="EMBL" id="PIA18103.1"/>
    </source>
</evidence>
<gene>
    <name evidence="4" type="ORF">COEREDRAFT_96261</name>
</gene>
<organism evidence="4 5">
    <name type="scientific">Coemansia reversa (strain ATCC 12441 / NRRL 1564)</name>
    <dbReference type="NCBI Taxonomy" id="763665"/>
    <lineage>
        <taxon>Eukaryota</taxon>
        <taxon>Fungi</taxon>
        <taxon>Fungi incertae sedis</taxon>
        <taxon>Zoopagomycota</taxon>
        <taxon>Kickxellomycotina</taxon>
        <taxon>Kickxellomycetes</taxon>
        <taxon>Kickxellales</taxon>
        <taxon>Kickxellaceae</taxon>
        <taxon>Coemansia</taxon>
    </lineage>
</organism>
<feature type="compositionally biased region" description="Polar residues" evidence="2">
    <location>
        <begin position="56"/>
        <end position="70"/>
    </location>
</feature>
<dbReference type="GO" id="GO:0005634">
    <property type="term" value="C:nucleus"/>
    <property type="evidence" value="ECO:0007669"/>
    <property type="project" value="UniProtKB-UniRule"/>
</dbReference>
<dbReference type="Proteomes" id="UP000242474">
    <property type="component" value="Unassembled WGS sequence"/>
</dbReference>
<feature type="region of interest" description="Disordered" evidence="2">
    <location>
        <begin position="1"/>
        <end position="110"/>
    </location>
</feature>
<feature type="compositionally biased region" description="Polar residues" evidence="2">
    <location>
        <begin position="131"/>
        <end position="153"/>
    </location>
</feature>
<protein>
    <recommendedName>
        <fullName evidence="3">HMG box domain-containing protein</fullName>
    </recommendedName>
</protein>
<dbReference type="SMART" id="SM00398">
    <property type="entry name" value="HMG"/>
    <property type="match status" value="1"/>
</dbReference>
<dbReference type="STRING" id="763665.A0A2G5BGH7"/>
<dbReference type="AlphaFoldDB" id="A0A2G5BGH7"/>
<feature type="compositionally biased region" description="Low complexity" evidence="2">
    <location>
        <begin position="370"/>
        <end position="381"/>
    </location>
</feature>
<name>A0A2G5BGH7_COERN</name>
<dbReference type="SUPFAM" id="SSF47095">
    <property type="entry name" value="HMG-box"/>
    <property type="match status" value="1"/>
</dbReference>
<evidence type="ECO:0000313" key="5">
    <source>
        <dbReference type="Proteomes" id="UP000242474"/>
    </source>
</evidence>
<dbReference type="OrthoDB" id="1919336at2759"/>
<feature type="compositionally biased region" description="Polar residues" evidence="2">
    <location>
        <begin position="89"/>
        <end position="110"/>
    </location>
</feature>
<feature type="compositionally biased region" description="Polar residues" evidence="2">
    <location>
        <begin position="389"/>
        <end position="401"/>
    </location>
</feature>
<evidence type="ECO:0000259" key="3">
    <source>
        <dbReference type="PROSITE" id="PS50118"/>
    </source>
</evidence>
<keyword evidence="5" id="KW-1185">Reference proteome</keyword>
<dbReference type="Gene3D" id="1.10.30.10">
    <property type="entry name" value="High mobility group box domain"/>
    <property type="match status" value="1"/>
</dbReference>
<feature type="region of interest" description="Disordered" evidence="2">
    <location>
        <begin position="131"/>
        <end position="172"/>
    </location>
</feature>
<accession>A0A2G5BGH7</accession>
<keyword evidence="1" id="KW-0539">Nucleus</keyword>
<evidence type="ECO:0000256" key="1">
    <source>
        <dbReference type="PROSITE-ProRule" id="PRU00267"/>
    </source>
</evidence>
<dbReference type="PROSITE" id="PS50118">
    <property type="entry name" value="HMG_BOX_2"/>
    <property type="match status" value="1"/>
</dbReference>
<feature type="compositionally biased region" description="Basic residues" evidence="2">
    <location>
        <begin position="161"/>
        <end position="172"/>
    </location>
</feature>
<feature type="domain" description="HMG box" evidence="3">
    <location>
        <begin position="174"/>
        <end position="242"/>
    </location>
</feature>
<feature type="DNA-binding region" description="HMG box" evidence="1">
    <location>
        <begin position="174"/>
        <end position="242"/>
    </location>
</feature>
<dbReference type="GO" id="GO:0003677">
    <property type="term" value="F:DNA binding"/>
    <property type="evidence" value="ECO:0007669"/>
    <property type="project" value="UniProtKB-UniRule"/>
</dbReference>